<dbReference type="PANTHER" id="PTHR43861">
    <property type="entry name" value="TRANS-ACONITATE 2-METHYLTRANSFERASE-RELATED"/>
    <property type="match status" value="1"/>
</dbReference>
<accession>A0A0G1JI60</accession>
<evidence type="ECO:0008006" key="2">
    <source>
        <dbReference type="Google" id="ProtNLM"/>
    </source>
</evidence>
<dbReference type="CDD" id="cd02440">
    <property type="entry name" value="AdoMet_MTases"/>
    <property type="match status" value="1"/>
</dbReference>
<dbReference type="Proteomes" id="UP000034617">
    <property type="component" value="Unassembled WGS sequence"/>
</dbReference>
<dbReference type="AlphaFoldDB" id="A0A0G1JI60"/>
<dbReference type="Pfam" id="PF13489">
    <property type="entry name" value="Methyltransf_23"/>
    <property type="match status" value="1"/>
</dbReference>
<name>A0A0G1JI60_9BACT</name>
<protein>
    <recommendedName>
        <fullName evidence="2">Methyltransferase type 11</fullName>
    </recommendedName>
</protein>
<comment type="caution">
    <text evidence="1">The sequence shown here is derived from an EMBL/GenBank/DDBJ whole genome shotgun (WGS) entry which is preliminary data.</text>
</comment>
<dbReference type="Gene3D" id="3.40.50.150">
    <property type="entry name" value="Vaccinia Virus protein VP39"/>
    <property type="match status" value="1"/>
</dbReference>
<sequence length="216" mass="25313">MINEYRDIPKIGERVEFASRFIPKAESLLDIGCGDGTLEYFIKNRISKIYGVDNAIKSVKESKKYYFEIKLVDLNKTIPYKRNFFDVVTCLDVIEHIKDPNKLFKETYRVLKPNGLLLLSTPNIRFSDHIYKLLFQGIFPKTSTDNNSYDGGHIHFFTFTDIRNLLLANRFKIIEYRGIINKKERGWKGKIIEFLIGSKIMREFRSPGILFIARKL</sequence>
<gene>
    <name evidence="1" type="ORF">UW22_C0060G0004</name>
</gene>
<dbReference type="InterPro" id="IPR029063">
    <property type="entry name" value="SAM-dependent_MTases_sf"/>
</dbReference>
<evidence type="ECO:0000313" key="1">
    <source>
        <dbReference type="EMBL" id="KKT35064.1"/>
    </source>
</evidence>
<dbReference type="EMBL" id="LCHM01000060">
    <property type="protein sequence ID" value="KKT35064.1"/>
    <property type="molecule type" value="Genomic_DNA"/>
</dbReference>
<proteinExistence type="predicted"/>
<dbReference type="PANTHER" id="PTHR43861:SF6">
    <property type="entry name" value="METHYLTRANSFERASE TYPE 11"/>
    <property type="match status" value="1"/>
</dbReference>
<organism evidence="1">
    <name type="scientific">Candidatus Gottesmanbacteria bacterium GW2011_GWB1_44_11c</name>
    <dbReference type="NCBI Taxonomy" id="1618447"/>
    <lineage>
        <taxon>Bacteria</taxon>
        <taxon>Candidatus Gottesmaniibacteriota</taxon>
    </lineage>
</organism>
<reference evidence="1" key="1">
    <citation type="journal article" date="2015" name="Nature">
        <title>rRNA introns, odd ribosomes, and small enigmatic genomes across a large radiation of phyla.</title>
        <authorList>
            <person name="Brown C.T."/>
            <person name="Hug L.A."/>
            <person name="Thomas B.C."/>
            <person name="Sharon I."/>
            <person name="Castelle C.J."/>
            <person name="Singh A."/>
            <person name="Wilkins M.J."/>
            <person name="Williams K.H."/>
            <person name="Banfield J.F."/>
        </authorList>
    </citation>
    <scope>NUCLEOTIDE SEQUENCE [LARGE SCALE GENOMIC DNA]</scope>
</reference>
<dbReference type="SUPFAM" id="SSF53335">
    <property type="entry name" value="S-adenosyl-L-methionine-dependent methyltransferases"/>
    <property type="match status" value="1"/>
</dbReference>